<evidence type="ECO:0000256" key="1">
    <source>
        <dbReference type="SAM" id="MobiDB-lite"/>
    </source>
</evidence>
<dbReference type="AlphaFoldDB" id="A0A433J1G2"/>
<dbReference type="PANTHER" id="PTHR41247:SF1">
    <property type="entry name" value="HTH-TYPE TRANSCRIPTIONAL REPRESSOR YCNK"/>
    <property type="match status" value="1"/>
</dbReference>
<organism evidence="3 4">
    <name type="scientific">Azospirillum doebereinerae</name>
    <dbReference type="NCBI Taxonomy" id="92933"/>
    <lineage>
        <taxon>Bacteria</taxon>
        <taxon>Pseudomonadati</taxon>
        <taxon>Pseudomonadota</taxon>
        <taxon>Alphaproteobacteria</taxon>
        <taxon>Rhodospirillales</taxon>
        <taxon>Azospirillaceae</taxon>
        <taxon>Azospirillum</taxon>
    </lineage>
</organism>
<evidence type="ECO:0000256" key="2">
    <source>
        <dbReference type="SAM" id="SignalP"/>
    </source>
</evidence>
<feature type="compositionally biased region" description="Low complexity" evidence="1">
    <location>
        <begin position="173"/>
        <end position="182"/>
    </location>
</feature>
<feature type="compositionally biased region" description="Gly residues" evidence="1">
    <location>
        <begin position="184"/>
        <end position="194"/>
    </location>
</feature>
<feature type="chain" id="PRO_5019417464" evidence="2">
    <location>
        <begin position="23"/>
        <end position="194"/>
    </location>
</feature>
<dbReference type="Proteomes" id="UP000280346">
    <property type="component" value="Unassembled WGS sequence"/>
</dbReference>
<comment type="caution">
    <text evidence="3">The sequence shown here is derived from an EMBL/GenBank/DDBJ whole genome shotgun (WGS) entry which is preliminary data.</text>
</comment>
<dbReference type="Gene3D" id="3.30.70.2050">
    <property type="match status" value="1"/>
</dbReference>
<dbReference type="Gene3D" id="3.30.70.2060">
    <property type="match status" value="1"/>
</dbReference>
<dbReference type="OrthoDB" id="7354657at2"/>
<reference evidence="3 4" key="1">
    <citation type="submission" date="2018-12" db="EMBL/GenBank/DDBJ databases">
        <authorList>
            <person name="Yang Y."/>
        </authorList>
    </citation>
    <scope>NUCLEOTIDE SEQUENCE [LARGE SCALE GENOMIC DNA]</scope>
    <source>
        <strain evidence="3 4">GSF71</strain>
    </source>
</reference>
<gene>
    <name evidence="3" type="ORF">EJ913_26710</name>
</gene>
<name>A0A433J1G2_9PROT</name>
<dbReference type="EMBL" id="RZIJ01000030">
    <property type="protein sequence ID" value="RUQ64042.1"/>
    <property type="molecule type" value="Genomic_DNA"/>
</dbReference>
<feature type="region of interest" description="Disordered" evidence="1">
    <location>
        <begin position="160"/>
        <end position="194"/>
    </location>
</feature>
<proteinExistence type="predicted"/>
<protein>
    <submittedName>
        <fullName evidence="3">Copper resistance protein CopZ</fullName>
    </submittedName>
</protein>
<keyword evidence="4" id="KW-1185">Reference proteome</keyword>
<keyword evidence="2" id="KW-0732">Signal</keyword>
<dbReference type="InterPro" id="IPR008719">
    <property type="entry name" value="N2O_reductase_NosL"/>
</dbReference>
<dbReference type="SUPFAM" id="SSF160387">
    <property type="entry name" value="NosL/MerB-like"/>
    <property type="match status" value="1"/>
</dbReference>
<evidence type="ECO:0000313" key="4">
    <source>
        <dbReference type="Proteomes" id="UP000280346"/>
    </source>
</evidence>
<feature type="signal peptide" evidence="2">
    <location>
        <begin position="1"/>
        <end position="22"/>
    </location>
</feature>
<accession>A0A433J1G2</accession>
<dbReference type="Pfam" id="PF05573">
    <property type="entry name" value="NosL"/>
    <property type="match status" value="1"/>
</dbReference>
<dbReference type="RefSeq" id="WP_127003682.1">
    <property type="nucleotide sequence ID" value="NZ_JBNPXW010000021.1"/>
</dbReference>
<sequence length="194" mass="20420">MRTFIQTTLLAAALLLPLSACKPEKAEAPPPQAIAADAVGRYCGMNLADHPGPKGQVILKGTDKPVWLSSVRDTLAFTALPEEPKDYRAVYVTDLGRAADPQKPDLSAWVEARQAWYVLNSGRTGGMGEAETLSFAEEGAARRFAGANGGTVKRFADLTADEILTPDQPEPAAPQESAPQESGAHGGHGPKGAM</sequence>
<evidence type="ECO:0000313" key="3">
    <source>
        <dbReference type="EMBL" id="RUQ64042.1"/>
    </source>
</evidence>
<dbReference type="PANTHER" id="PTHR41247">
    <property type="entry name" value="HTH-TYPE TRANSCRIPTIONAL REPRESSOR YCNK"/>
    <property type="match status" value="1"/>
</dbReference>